<dbReference type="Gene3D" id="3.40.50.300">
    <property type="entry name" value="P-loop containing nucleotide triphosphate hydrolases"/>
    <property type="match status" value="1"/>
</dbReference>
<dbReference type="GO" id="GO:0031623">
    <property type="term" value="P:receptor internalization"/>
    <property type="evidence" value="ECO:0007669"/>
    <property type="project" value="TreeGrafter"/>
</dbReference>
<dbReference type="Pfam" id="PF02212">
    <property type="entry name" value="GED"/>
    <property type="match status" value="1"/>
</dbReference>
<feature type="region of interest" description="Disordered" evidence="4">
    <location>
        <begin position="1"/>
        <end position="103"/>
    </location>
</feature>
<reference evidence="6 7" key="1">
    <citation type="journal article" date="2014" name="Genome Announc.">
        <title>Draft genome sequence of Sclerotinia borealis, a psychrophilic plant pathogenic fungus.</title>
        <authorList>
            <person name="Mardanov A.V."/>
            <person name="Beletsky A.V."/>
            <person name="Kadnikov V.V."/>
            <person name="Ignatov A.N."/>
            <person name="Ravin N.V."/>
        </authorList>
    </citation>
    <scope>NUCLEOTIDE SEQUENCE [LARGE SCALE GENOMIC DNA]</scope>
    <source>
        <strain evidence="7">F-4157</strain>
    </source>
</reference>
<dbReference type="GO" id="GO:0003924">
    <property type="term" value="F:GTPase activity"/>
    <property type="evidence" value="ECO:0007669"/>
    <property type="project" value="InterPro"/>
</dbReference>
<accession>W9C9B8</accession>
<evidence type="ECO:0000259" key="5">
    <source>
        <dbReference type="PROSITE" id="PS51388"/>
    </source>
</evidence>
<comment type="caution">
    <text evidence="6">The sequence shown here is derived from an EMBL/GenBank/DDBJ whole genome shotgun (WGS) entry which is preliminary data.</text>
</comment>
<dbReference type="EMBL" id="AYSA01000329">
    <property type="protein sequence ID" value="ESZ93332.1"/>
    <property type="molecule type" value="Genomic_DNA"/>
</dbReference>
<dbReference type="GO" id="GO:0008017">
    <property type="term" value="F:microtubule binding"/>
    <property type="evidence" value="ECO:0007669"/>
    <property type="project" value="TreeGrafter"/>
</dbReference>
<dbReference type="GO" id="GO:0005874">
    <property type="term" value="C:microtubule"/>
    <property type="evidence" value="ECO:0007669"/>
    <property type="project" value="TreeGrafter"/>
</dbReference>
<keyword evidence="7" id="KW-1185">Reference proteome</keyword>
<gene>
    <name evidence="6" type="ORF">SBOR_6285</name>
</gene>
<dbReference type="InterPro" id="IPR000375">
    <property type="entry name" value="Dynamin_stalk"/>
</dbReference>
<feature type="compositionally biased region" description="Polar residues" evidence="4">
    <location>
        <begin position="16"/>
        <end position="34"/>
    </location>
</feature>
<feature type="region of interest" description="Disordered" evidence="4">
    <location>
        <begin position="595"/>
        <end position="627"/>
    </location>
</feature>
<feature type="coiled-coil region" evidence="3">
    <location>
        <begin position="891"/>
        <end position="928"/>
    </location>
</feature>
<evidence type="ECO:0000256" key="3">
    <source>
        <dbReference type="SAM" id="Coils"/>
    </source>
</evidence>
<dbReference type="Pfam" id="PF01031">
    <property type="entry name" value="Dynamin_M"/>
    <property type="match status" value="1"/>
</dbReference>
<sequence>MASRITRKQKEEVTPTHAQLTSPTRTKLPTSPFTIKQEALHRSIAQSSQGAKEYHSSSNPHYQIDADRGTRHYKGASHHPASNPVEDEEPDSRNTTPSLDSMEGFVRIGKEQQKLIEALSELADYDVEHVVDLSKIVVIGDQSVGKSSLIGRVTGMTLPKNSGCCTRCPANIITKAADVWSCTISLRQGYGYRSIPVKDRDVTKDNPFPPWYPQELVVKEFIRITDKTKLEEAMKWAQIALLNHNQYYEQFIPGSGSHFINNIDHTQADATPNIVKVEISGPGLPTLSLFDLPGIIANSATSDTRYLIKFFDNIAKKYIRTPNTLIIFVMTMQVEAVLSKSKSLIEEERATDRCMGVLTKPDTLVEKHGTNDWEKILSGQEHLLGHGWHVTRQPGQDFQPGDVDYHLQARKDEEEFFKTNELWQGKWFKFQNLCGIPRIQMLLSCLLAQSINKSLPDIKIRIARRKNIIVEELKGLPELPNHNVQLHVSRLLHNFSQGVKKVMGSEGNRSDTTFHGEWTKISRLFHQLILHNKPNITVSDASDVLKVQVINLDVDDTDDRFEPVPGRSVEHVPIPRLVADSNRKRTHEQIATDETAFASGVNQTPFTPSKFKSETPNSPHTPRPMAQSHGNPFRNTIFECHAHYGKRFASIGDIRRKIENHTYMGLPDMVNTPVYQHFCEKAVSDWQSPTHILLKGVISLLRSEIENIVEKILGPYQQTGLYRESIAIIQKWIDEELFKTQRDALDELYMLETYSPFTMDQEGIQKRKEIEKLDLQEKRRKVRAIRFVEKEIYCGSKRMKAKPAEKEAYLQEKKKLVDQVTVEQLGKDAFQNEIDVAAYIRGYYVVAANRYIDYVCISINNRLFRYIKENIEDFLENQLGTNDVVTGIAKCQELMEENDEVGARRRKLQTELKALEEFEVRFQQLLNDITHPRDDDESTATVTAAIQEETETDRSETGDFEQPRYRQQSPIEEMQNKRRNTYNSSEEAIQALKRGEDYVNGSDQCGEV</sequence>
<dbReference type="InterPro" id="IPR022812">
    <property type="entry name" value="Dynamin"/>
</dbReference>
<dbReference type="Pfam" id="PF00350">
    <property type="entry name" value="Dynamin_N"/>
    <property type="match status" value="1"/>
</dbReference>
<name>W9C9B8_SCLBF</name>
<dbReference type="InterPro" id="IPR027417">
    <property type="entry name" value="P-loop_NTPase"/>
</dbReference>
<dbReference type="AlphaFoldDB" id="W9C9B8"/>
<feature type="compositionally biased region" description="Basic and acidic residues" evidence="4">
    <location>
        <begin position="952"/>
        <end position="964"/>
    </location>
</feature>
<evidence type="ECO:0000256" key="4">
    <source>
        <dbReference type="SAM" id="MobiDB-lite"/>
    </source>
</evidence>
<keyword evidence="2" id="KW-0342">GTP-binding</keyword>
<dbReference type="OrthoDB" id="5061070at2759"/>
<dbReference type="GO" id="GO:0005737">
    <property type="term" value="C:cytoplasm"/>
    <property type="evidence" value="ECO:0007669"/>
    <property type="project" value="TreeGrafter"/>
</dbReference>
<dbReference type="InterPro" id="IPR003130">
    <property type="entry name" value="GED"/>
</dbReference>
<dbReference type="GO" id="GO:0005525">
    <property type="term" value="F:GTP binding"/>
    <property type="evidence" value="ECO:0007669"/>
    <property type="project" value="InterPro"/>
</dbReference>
<evidence type="ECO:0000256" key="2">
    <source>
        <dbReference type="ARBA" id="ARBA00023134"/>
    </source>
</evidence>
<dbReference type="SUPFAM" id="SSF52540">
    <property type="entry name" value="P-loop containing nucleoside triphosphate hydrolases"/>
    <property type="match status" value="1"/>
</dbReference>
<dbReference type="SMART" id="SM00053">
    <property type="entry name" value="DYNc"/>
    <property type="match status" value="1"/>
</dbReference>
<protein>
    <recommendedName>
        <fullName evidence="5">GED domain-containing protein</fullName>
    </recommendedName>
</protein>
<keyword evidence="1" id="KW-0547">Nucleotide-binding</keyword>
<dbReference type="InterPro" id="IPR020850">
    <property type="entry name" value="GED_dom"/>
</dbReference>
<dbReference type="HOGENOM" id="CLU_008964_4_0_1"/>
<dbReference type="PANTHER" id="PTHR11566">
    <property type="entry name" value="DYNAMIN"/>
    <property type="match status" value="1"/>
</dbReference>
<proteinExistence type="predicted"/>
<feature type="region of interest" description="Disordered" evidence="4">
    <location>
        <begin position="948"/>
        <end position="986"/>
    </location>
</feature>
<dbReference type="InterPro" id="IPR045063">
    <property type="entry name" value="Dynamin_N"/>
</dbReference>
<dbReference type="PANTHER" id="PTHR11566:SF131">
    <property type="entry name" value="GTPASE, PUTATIVE (AFU_ORTHOLOGUE AFUA_6G07630)-RELATED"/>
    <property type="match status" value="1"/>
</dbReference>
<dbReference type="InterPro" id="IPR001401">
    <property type="entry name" value="Dynamin_GTPase"/>
</dbReference>
<evidence type="ECO:0000313" key="7">
    <source>
        <dbReference type="Proteomes" id="UP000019487"/>
    </source>
</evidence>
<evidence type="ECO:0000256" key="1">
    <source>
        <dbReference type="ARBA" id="ARBA00022741"/>
    </source>
</evidence>
<feature type="compositionally biased region" description="Polar residues" evidence="4">
    <location>
        <begin position="44"/>
        <end position="61"/>
    </location>
</feature>
<dbReference type="Gene3D" id="1.20.120.1240">
    <property type="entry name" value="Dynamin, middle domain"/>
    <property type="match status" value="1"/>
</dbReference>
<dbReference type="STRING" id="1432307.W9C9B8"/>
<keyword evidence="3" id="KW-0175">Coiled coil</keyword>
<feature type="domain" description="GED" evidence="5">
    <location>
        <begin position="833"/>
        <end position="930"/>
    </location>
</feature>
<dbReference type="PRINTS" id="PR00195">
    <property type="entry name" value="DYNAMIN"/>
</dbReference>
<organism evidence="6 7">
    <name type="scientific">Sclerotinia borealis (strain F-4128)</name>
    <dbReference type="NCBI Taxonomy" id="1432307"/>
    <lineage>
        <taxon>Eukaryota</taxon>
        <taxon>Fungi</taxon>
        <taxon>Dikarya</taxon>
        <taxon>Ascomycota</taxon>
        <taxon>Pezizomycotina</taxon>
        <taxon>Leotiomycetes</taxon>
        <taxon>Helotiales</taxon>
        <taxon>Sclerotiniaceae</taxon>
        <taxon>Sclerotinia</taxon>
    </lineage>
</organism>
<evidence type="ECO:0000313" key="6">
    <source>
        <dbReference type="EMBL" id="ESZ93332.1"/>
    </source>
</evidence>
<dbReference type="GO" id="GO:0005886">
    <property type="term" value="C:plasma membrane"/>
    <property type="evidence" value="ECO:0007669"/>
    <property type="project" value="TreeGrafter"/>
</dbReference>
<dbReference type="Proteomes" id="UP000019487">
    <property type="component" value="Unassembled WGS sequence"/>
</dbReference>
<dbReference type="PROSITE" id="PS51388">
    <property type="entry name" value="GED"/>
    <property type="match status" value="1"/>
</dbReference>